<protein>
    <submittedName>
        <fullName evidence="2">DUF2232 domain-containing protein</fullName>
    </submittedName>
</protein>
<feature type="transmembrane region" description="Helical" evidence="1">
    <location>
        <begin position="41"/>
        <end position="65"/>
    </location>
</feature>
<dbReference type="OrthoDB" id="7335270at2"/>
<feature type="transmembrane region" description="Helical" evidence="1">
    <location>
        <begin position="103"/>
        <end position="128"/>
    </location>
</feature>
<feature type="transmembrane region" description="Helical" evidence="1">
    <location>
        <begin position="274"/>
        <end position="296"/>
    </location>
</feature>
<feature type="transmembrane region" description="Helical" evidence="1">
    <location>
        <begin position="242"/>
        <end position="262"/>
    </location>
</feature>
<evidence type="ECO:0000313" key="3">
    <source>
        <dbReference type="Proteomes" id="UP000305131"/>
    </source>
</evidence>
<comment type="caution">
    <text evidence="2">The sequence shown here is derived from an EMBL/GenBank/DDBJ whole genome shotgun (WGS) entry which is preliminary data.</text>
</comment>
<sequence>MVFLILIGLAAGLASALLAAGVAAGALLAVPLFYLSPLPVMIAGIAFSPLAAALAAITGGVGLWIAFGGTFLITYLVGLGGPAVGLSYAALLARADPAGRGGLVWFPVGGLVLLAAGFATVSVTIALFGMAPDYETYRAAVTAAFQVLVVSQGLPAGVDGHDPLAMATLIAHVLPGMAAAMAMVSQLVCLYLAARAARVSGTLARPWPNLAAFRLPPVTSLVLAVVLALSMAGGLAGLSASAGAVTLAGAYALAGFAVVHAVTEGHPARTLILGALWVTSAVLGWPLLAMAVLGFVDGMLDFRARMATGKGPPAANDR</sequence>
<dbReference type="AlphaFoldDB" id="A0A6C1KDS7"/>
<keyword evidence="1" id="KW-1133">Transmembrane helix</keyword>
<name>A0A6C1KDS7_XANAU</name>
<keyword evidence="1" id="KW-0472">Membrane</keyword>
<proteinExistence type="predicted"/>
<dbReference type="RefSeq" id="WP_138399795.1">
    <property type="nucleotide sequence ID" value="NZ_JBAFVI010000008.1"/>
</dbReference>
<dbReference type="Proteomes" id="UP000305131">
    <property type="component" value="Unassembled WGS sequence"/>
</dbReference>
<reference evidence="2 3" key="1">
    <citation type="submission" date="2019-05" db="EMBL/GenBank/DDBJ databases">
        <authorList>
            <person name="Zhou X."/>
        </authorList>
    </citation>
    <scope>NUCLEOTIDE SEQUENCE [LARGE SCALE GENOMIC DNA]</scope>
    <source>
        <strain evidence="2 3">DSM 432</strain>
    </source>
</reference>
<feature type="transmembrane region" description="Helical" evidence="1">
    <location>
        <begin position="72"/>
        <end position="91"/>
    </location>
</feature>
<keyword evidence="1" id="KW-0812">Transmembrane</keyword>
<evidence type="ECO:0000313" key="2">
    <source>
        <dbReference type="EMBL" id="TLX42428.1"/>
    </source>
</evidence>
<feature type="transmembrane region" description="Helical" evidence="1">
    <location>
        <begin position="140"/>
        <end position="158"/>
    </location>
</feature>
<gene>
    <name evidence="2" type="ORF">FBQ73_12280</name>
</gene>
<organism evidence="2 3">
    <name type="scientific">Xanthobacter autotrophicus</name>
    <dbReference type="NCBI Taxonomy" id="280"/>
    <lineage>
        <taxon>Bacteria</taxon>
        <taxon>Pseudomonadati</taxon>
        <taxon>Pseudomonadota</taxon>
        <taxon>Alphaproteobacteria</taxon>
        <taxon>Hyphomicrobiales</taxon>
        <taxon>Xanthobacteraceae</taxon>
        <taxon>Xanthobacter</taxon>
    </lineage>
</organism>
<dbReference type="GeneID" id="95774232"/>
<dbReference type="EMBL" id="VAUP01000028">
    <property type="protein sequence ID" value="TLX42428.1"/>
    <property type="molecule type" value="Genomic_DNA"/>
</dbReference>
<evidence type="ECO:0000256" key="1">
    <source>
        <dbReference type="SAM" id="Phobius"/>
    </source>
</evidence>
<feature type="transmembrane region" description="Helical" evidence="1">
    <location>
        <begin position="164"/>
        <end position="194"/>
    </location>
</feature>
<accession>A0A6C1KDS7</accession>
<feature type="transmembrane region" description="Helical" evidence="1">
    <location>
        <begin position="215"/>
        <end position="236"/>
    </location>
</feature>